<dbReference type="PANTHER" id="PTHR24559:SF444">
    <property type="entry name" value="REVERSE TRANSCRIPTASE DOMAIN-CONTAINING PROTEIN"/>
    <property type="match status" value="1"/>
</dbReference>
<dbReference type="InterPro" id="IPR043502">
    <property type="entry name" value="DNA/RNA_pol_sf"/>
</dbReference>
<dbReference type="Proteomes" id="UP000585474">
    <property type="component" value="Unassembled WGS sequence"/>
</dbReference>
<name>A0A7J0FXR3_9ERIC</name>
<dbReference type="Gene3D" id="3.10.10.10">
    <property type="entry name" value="HIV Type 1 Reverse Transcriptase, subunit A, domain 1"/>
    <property type="match status" value="1"/>
</dbReference>
<sequence>MREMRDEIGDTHFLDPRDTKNSKPLEEVTPISIHSNHLDRHVMIGAKLTKELRDTLVEFLKKNYDVFAWLQGDVPGIDPHIAVHKLFATPDHHLVRQKMMKFAPKRLKVIEEEAKKWKVCVDFTDLNKVCPKDNFSFPKIDLIVDVTSKYELLSLMDAFFEYHQIKMYLPDIEKTSFIMERRLYCYKFNSFGLKNAKAMYQRLINRMFKELIEDTMEVYINDMLVKSLKAKDHIAHLERTFSILRHHCMILNPSKCIFNVLSEKFLTYLAQALANVIAESTYFKEDNALDPDVELTKGGETEEKTSNMVRALSTLRGKDALSDFDLFVSERKKGVPEMSASHFATMNDDDMDVDDGMSTITNVDVSVL</sequence>
<dbReference type="InterPro" id="IPR053134">
    <property type="entry name" value="RNA-dir_DNA_polymerase"/>
</dbReference>
<dbReference type="AlphaFoldDB" id="A0A7J0FXR3"/>
<dbReference type="CDD" id="cd01647">
    <property type="entry name" value="RT_LTR"/>
    <property type="match status" value="1"/>
</dbReference>
<proteinExistence type="predicted"/>
<evidence type="ECO:0000259" key="2">
    <source>
        <dbReference type="Pfam" id="PF00078"/>
    </source>
</evidence>
<dbReference type="SUPFAM" id="SSF56672">
    <property type="entry name" value="DNA/RNA polymerases"/>
    <property type="match status" value="1"/>
</dbReference>
<accession>A0A7J0FXR3</accession>
<feature type="region of interest" description="Disordered" evidence="1">
    <location>
        <begin position="1"/>
        <end position="25"/>
    </location>
</feature>
<dbReference type="OrthoDB" id="1928766at2759"/>
<evidence type="ECO:0000313" key="3">
    <source>
        <dbReference type="EMBL" id="GFZ03479.1"/>
    </source>
</evidence>
<keyword evidence="4" id="KW-1185">Reference proteome</keyword>
<evidence type="ECO:0000313" key="4">
    <source>
        <dbReference type="Proteomes" id="UP000585474"/>
    </source>
</evidence>
<dbReference type="InterPro" id="IPR000477">
    <property type="entry name" value="RT_dom"/>
</dbReference>
<feature type="domain" description="Reverse transcriptase" evidence="2">
    <location>
        <begin position="114"/>
        <end position="266"/>
    </location>
</feature>
<dbReference type="InterPro" id="IPR043128">
    <property type="entry name" value="Rev_trsase/Diguanyl_cyclase"/>
</dbReference>
<dbReference type="EMBL" id="BJWL01000016">
    <property type="protein sequence ID" value="GFZ03479.1"/>
    <property type="molecule type" value="Genomic_DNA"/>
</dbReference>
<evidence type="ECO:0000256" key="1">
    <source>
        <dbReference type="SAM" id="MobiDB-lite"/>
    </source>
</evidence>
<organism evidence="3 4">
    <name type="scientific">Actinidia rufa</name>
    <dbReference type="NCBI Taxonomy" id="165716"/>
    <lineage>
        <taxon>Eukaryota</taxon>
        <taxon>Viridiplantae</taxon>
        <taxon>Streptophyta</taxon>
        <taxon>Embryophyta</taxon>
        <taxon>Tracheophyta</taxon>
        <taxon>Spermatophyta</taxon>
        <taxon>Magnoliopsida</taxon>
        <taxon>eudicotyledons</taxon>
        <taxon>Gunneridae</taxon>
        <taxon>Pentapetalae</taxon>
        <taxon>asterids</taxon>
        <taxon>Ericales</taxon>
        <taxon>Actinidiaceae</taxon>
        <taxon>Actinidia</taxon>
    </lineage>
</organism>
<reference evidence="3 4" key="1">
    <citation type="submission" date="2019-07" db="EMBL/GenBank/DDBJ databases">
        <title>De Novo Assembly of kiwifruit Actinidia rufa.</title>
        <authorList>
            <person name="Sugita-Konishi S."/>
            <person name="Sato K."/>
            <person name="Mori E."/>
            <person name="Abe Y."/>
            <person name="Kisaki G."/>
            <person name="Hamano K."/>
            <person name="Suezawa K."/>
            <person name="Otani M."/>
            <person name="Fukuda T."/>
            <person name="Manabe T."/>
            <person name="Gomi K."/>
            <person name="Tabuchi M."/>
            <person name="Akimitsu K."/>
            <person name="Kataoka I."/>
        </authorList>
    </citation>
    <scope>NUCLEOTIDE SEQUENCE [LARGE SCALE GENOMIC DNA]</scope>
    <source>
        <strain evidence="4">cv. Fuchu</strain>
    </source>
</reference>
<dbReference type="Pfam" id="PF00078">
    <property type="entry name" value="RVT_1"/>
    <property type="match status" value="1"/>
</dbReference>
<gene>
    <name evidence="3" type="ORF">Acr_16g0001030</name>
</gene>
<dbReference type="Gene3D" id="3.30.70.270">
    <property type="match status" value="1"/>
</dbReference>
<dbReference type="PANTHER" id="PTHR24559">
    <property type="entry name" value="TRANSPOSON TY3-I GAG-POL POLYPROTEIN"/>
    <property type="match status" value="1"/>
</dbReference>
<comment type="caution">
    <text evidence="3">The sequence shown here is derived from an EMBL/GenBank/DDBJ whole genome shotgun (WGS) entry which is preliminary data.</text>
</comment>
<protein>
    <recommendedName>
        <fullName evidence="2">Reverse transcriptase domain-containing protein</fullName>
    </recommendedName>
</protein>